<evidence type="ECO:0000313" key="11">
    <source>
        <dbReference type="EMBL" id="CAB4601238.1"/>
    </source>
</evidence>
<dbReference type="InterPro" id="IPR024109">
    <property type="entry name" value="Trp-tRNA-ligase_bac-type"/>
</dbReference>
<evidence type="ECO:0000256" key="8">
    <source>
        <dbReference type="ARBA" id="ARBA00023146"/>
    </source>
</evidence>
<dbReference type="Gene3D" id="1.10.240.10">
    <property type="entry name" value="Tyrosyl-Transfer RNA Synthetase"/>
    <property type="match status" value="1"/>
</dbReference>
<name>A0A6J6GXC0_9ZZZZ</name>
<dbReference type="Pfam" id="PF00579">
    <property type="entry name" value="tRNA-synt_1b"/>
    <property type="match status" value="1"/>
</dbReference>
<dbReference type="GO" id="GO:0006436">
    <property type="term" value="P:tryptophanyl-tRNA aminoacylation"/>
    <property type="evidence" value="ECO:0007669"/>
    <property type="project" value="InterPro"/>
</dbReference>
<evidence type="ECO:0000256" key="9">
    <source>
        <dbReference type="ARBA" id="ARBA00030268"/>
    </source>
</evidence>
<dbReference type="HAMAP" id="MF_00140_B">
    <property type="entry name" value="Trp_tRNA_synth_B"/>
    <property type="match status" value="1"/>
</dbReference>
<gene>
    <name evidence="11" type="ORF">UFOPK1835_00418</name>
</gene>
<comment type="similarity">
    <text evidence="2">Belongs to the class-I aminoacyl-tRNA synthetase family.</text>
</comment>
<evidence type="ECO:0000256" key="10">
    <source>
        <dbReference type="ARBA" id="ARBA00049929"/>
    </source>
</evidence>
<evidence type="ECO:0000256" key="7">
    <source>
        <dbReference type="ARBA" id="ARBA00022917"/>
    </source>
</evidence>
<evidence type="ECO:0000256" key="2">
    <source>
        <dbReference type="ARBA" id="ARBA00005594"/>
    </source>
</evidence>
<protein>
    <recommendedName>
        <fullName evidence="3">tryptophan--tRNA ligase</fullName>
        <ecNumber evidence="3">6.1.1.2</ecNumber>
    </recommendedName>
    <alternativeName>
        <fullName evidence="9">Tryptophanyl-tRNA synthetase</fullName>
    </alternativeName>
</protein>
<dbReference type="GO" id="GO:0005829">
    <property type="term" value="C:cytosol"/>
    <property type="evidence" value="ECO:0007669"/>
    <property type="project" value="TreeGrafter"/>
</dbReference>
<comment type="catalytic activity">
    <reaction evidence="10">
        <text>tRNA(Trp) + L-tryptophan + ATP = L-tryptophyl-tRNA(Trp) + AMP + diphosphate + H(+)</text>
        <dbReference type="Rhea" id="RHEA:24080"/>
        <dbReference type="Rhea" id="RHEA-COMP:9671"/>
        <dbReference type="Rhea" id="RHEA-COMP:9705"/>
        <dbReference type="ChEBI" id="CHEBI:15378"/>
        <dbReference type="ChEBI" id="CHEBI:30616"/>
        <dbReference type="ChEBI" id="CHEBI:33019"/>
        <dbReference type="ChEBI" id="CHEBI:57912"/>
        <dbReference type="ChEBI" id="CHEBI:78442"/>
        <dbReference type="ChEBI" id="CHEBI:78535"/>
        <dbReference type="ChEBI" id="CHEBI:456215"/>
        <dbReference type="EC" id="6.1.1.2"/>
    </reaction>
</comment>
<dbReference type="InterPro" id="IPR050203">
    <property type="entry name" value="Trp-tRNA_synthetase"/>
</dbReference>
<dbReference type="PRINTS" id="PR01039">
    <property type="entry name" value="TRNASYNTHTRP"/>
</dbReference>
<dbReference type="Gene3D" id="3.40.50.620">
    <property type="entry name" value="HUPs"/>
    <property type="match status" value="1"/>
</dbReference>
<dbReference type="PANTHER" id="PTHR43766">
    <property type="entry name" value="TRYPTOPHAN--TRNA LIGASE, MITOCHONDRIAL"/>
    <property type="match status" value="1"/>
</dbReference>
<dbReference type="EC" id="6.1.1.2" evidence="3"/>
<proteinExistence type="inferred from homology"/>
<keyword evidence="7" id="KW-0648">Protein biosynthesis</keyword>
<reference evidence="11" key="1">
    <citation type="submission" date="2020-05" db="EMBL/GenBank/DDBJ databases">
        <authorList>
            <person name="Chiriac C."/>
            <person name="Salcher M."/>
            <person name="Ghai R."/>
            <person name="Kavagutti S V."/>
        </authorList>
    </citation>
    <scope>NUCLEOTIDE SEQUENCE</scope>
</reference>
<dbReference type="EMBL" id="CAEZUP010000011">
    <property type="protein sequence ID" value="CAB4601238.1"/>
    <property type="molecule type" value="Genomic_DNA"/>
</dbReference>
<dbReference type="FunFam" id="1.10.240.10:FF:000002">
    <property type="entry name" value="Tryptophan--tRNA ligase"/>
    <property type="match status" value="1"/>
</dbReference>
<evidence type="ECO:0000256" key="4">
    <source>
        <dbReference type="ARBA" id="ARBA00022598"/>
    </source>
</evidence>
<keyword evidence="8" id="KW-0030">Aminoacyl-tRNA synthetase</keyword>
<dbReference type="CDD" id="cd00806">
    <property type="entry name" value="TrpRS_core"/>
    <property type="match status" value="1"/>
</dbReference>
<dbReference type="AlphaFoldDB" id="A0A6J6GXC0"/>
<dbReference type="GO" id="GO:0004830">
    <property type="term" value="F:tryptophan-tRNA ligase activity"/>
    <property type="evidence" value="ECO:0007669"/>
    <property type="project" value="UniProtKB-EC"/>
</dbReference>
<evidence type="ECO:0000256" key="5">
    <source>
        <dbReference type="ARBA" id="ARBA00022741"/>
    </source>
</evidence>
<dbReference type="GO" id="GO:0005739">
    <property type="term" value="C:mitochondrion"/>
    <property type="evidence" value="ECO:0007669"/>
    <property type="project" value="UniProtKB-SubCell"/>
</dbReference>
<dbReference type="SUPFAM" id="SSF52374">
    <property type="entry name" value="Nucleotidylyl transferase"/>
    <property type="match status" value="1"/>
</dbReference>
<dbReference type="InterPro" id="IPR014729">
    <property type="entry name" value="Rossmann-like_a/b/a_fold"/>
</dbReference>
<keyword evidence="4" id="KW-0436">Ligase</keyword>
<comment type="subcellular location">
    <subcellularLocation>
        <location evidence="1">Mitochondrion</location>
    </subcellularLocation>
</comment>
<dbReference type="PANTHER" id="PTHR43766:SF1">
    <property type="entry name" value="TRYPTOPHAN--TRNA LIGASE, MITOCHONDRIAL"/>
    <property type="match status" value="1"/>
</dbReference>
<sequence length="327" mass="35685">MTRVFSGIKPTGPVQLGNLLGALRYWVTDQAEADTIFCVVDLHALTVPQDPAELRARTLELAQLLLAIGIDPAQSTLFIQSHVPEHTELSWILECTAAFGELRRMTQFKDKSDNADFVSAGLFTYPALMAADILLYDTDRVPVGDDQRQHLELSRDLAIRFNHRYGDTFVVPEASIPKIGARVMDLQEPTRKMSKSEDSPQGTILVLDDLDAVAKKIKRAVTDTETDVRFDPATKPGVSNLLSILGACTGDDPHAIAERFDRYGDLKSACAEAVVETLRPIQQRFAELSADPAGTAAILATGAEKARSLARPVLERARANLGLLPPA</sequence>
<dbReference type="GO" id="GO:0005524">
    <property type="term" value="F:ATP binding"/>
    <property type="evidence" value="ECO:0007669"/>
    <property type="project" value="UniProtKB-KW"/>
</dbReference>
<evidence type="ECO:0000256" key="3">
    <source>
        <dbReference type="ARBA" id="ARBA00013161"/>
    </source>
</evidence>
<evidence type="ECO:0000256" key="6">
    <source>
        <dbReference type="ARBA" id="ARBA00022840"/>
    </source>
</evidence>
<accession>A0A6J6GXC0</accession>
<dbReference type="NCBIfam" id="TIGR00233">
    <property type="entry name" value="trpS"/>
    <property type="match status" value="1"/>
</dbReference>
<keyword evidence="5" id="KW-0547">Nucleotide-binding</keyword>
<organism evidence="11">
    <name type="scientific">freshwater metagenome</name>
    <dbReference type="NCBI Taxonomy" id="449393"/>
    <lineage>
        <taxon>unclassified sequences</taxon>
        <taxon>metagenomes</taxon>
        <taxon>ecological metagenomes</taxon>
    </lineage>
</organism>
<evidence type="ECO:0000256" key="1">
    <source>
        <dbReference type="ARBA" id="ARBA00004173"/>
    </source>
</evidence>
<keyword evidence="6" id="KW-0067">ATP-binding</keyword>
<dbReference type="InterPro" id="IPR002305">
    <property type="entry name" value="aa-tRNA-synth_Ic"/>
</dbReference>
<dbReference type="InterPro" id="IPR002306">
    <property type="entry name" value="Trp-tRNA-ligase"/>
</dbReference>